<gene>
    <name evidence="1" type="ORF">UC3_01390</name>
</gene>
<proteinExistence type="predicted"/>
<dbReference type="RefSeq" id="WP_010768053.1">
    <property type="nucleotide sequence ID" value="NZ_ASWE01000003.1"/>
</dbReference>
<dbReference type="OrthoDB" id="1828825at2"/>
<dbReference type="AlphaFoldDB" id="R3WUQ2"/>
<dbReference type="Proteomes" id="UP000013785">
    <property type="component" value="Unassembled WGS sequence"/>
</dbReference>
<keyword evidence="2" id="KW-1185">Reference proteome</keyword>
<dbReference type="SUPFAM" id="SSF52266">
    <property type="entry name" value="SGNH hydrolase"/>
    <property type="match status" value="1"/>
</dbReference>
<sequence>MAQVLLWKQIFSDYHNLDLSLSRKQVTRYLSNVSGNKIRVKITNKYGRTPLILTNLSLSTTKQFHDSYAFSLHGEQLFSIPAGETRWTDWLSFDILANHPIYFSIEAKNKQNSIFTLANTLDNQIIEVLQPLNDDYPTFYYGIESIEVDTSQSPKLLAFFGDSLTSQGYFTGELTQRLYQAFPNKLTTMNAGISGNRLLRKGNSISEWSNSFGEAGIARFKKDVLSSSPDIVLFLAGINDLFHPGAGTPSQELPSTNELISGIKFVQELCEESGCLFCPVTLSPFKGSSNHGIASWSPEKERIREDINHYILTLPHAIHLAEFTCDEVDSALLKECLDSGDHLHFSSLGGKTIGAYLFTFLTKTIFQ</sequence>
<dbReference type="eggNOG" id="COG2755">
    <property type="taxonomic scope" value="Bacteria"/>
</dbReference>
<evidence type="ECO:0000313" key="1">
    <source>
        <dbReference type="EMBL" id="EOL45500.1"/>
    </source>
</evidence>
<dbReference type="STRING" id="154621.RV11_GL000064"/>
<dbReference type="InterPro" id="IPR001087">
    <property type="entry name" value="GDSL"/>
</dbReference>
<dbReference type="Pfam" id="PF00657">
    <property type="entry name" value="Lipase_GDSL"/>
    <property type="match status" value="1"/>
</dbReference>
<dbReference type="InterPro" id="IPR036514">
    <property type="entry name" value="SGNH_hydro_sf"/>
</dbReference>
<dbReference type="Gene3D" id="3.40.50.1110">
    <property type="entry name" value="SGNH hydrolase"/>
    <property type="match status" value="1"/>
</dbReference>
<dbReference type="InterPro" id="IPR053140">
    <property type="entry name" value="GDSL_Rv0518-like"/>
</dbReference>
<name>R3WUQ2_9ENTE</name>
<dbReference type="PANTHER" id="PTHR43784">
    <property type="entry name" value="GDSL-LIKE LIPASE/ACYLHYDROLASE, PUTATIVE (AFU_ORTHOLOGUE AFUA_2G00820)-RELATED"/>
    <property type="match status" value="1"/>
</dbReference>
<dbReference type="GO" id="GO:0016788">
    <property type="term" value="F:hydrolase activity, acting on ester bonds"/>
    <property type="evidence" value="ECO:0007669"/>
    <property type="project" value="InterPro"/>
</dbReference>
<dbReference type="PANTHER" id="PTHR43784:SF2">
    <property type="entry name" value="GDSL-LIKE LIPASE_ACYLHYDROLASE, PUTATIVE (AFU_ORTHOLOGUE AFUA_2G00820)-RELATED"/>
    <property type="match status" value="1"/>
</dbReference>
<reference evidence="1 2" key="1">
    <citation type="submission" date="2013-02" db="EMBL/GenBank/DDBJ databases">
        <title>The Genome Sequence of Enterococcus phoeniculicola BAA-412.</title>
        <authorList>
            <consortium name="The Broad Institute Genome Sequencing Platform"/>
            <consortium name="The Broad Institute Genome Sequencing Center for Infectious Disease"/>
            <person name="Earl A.M."/>
            <person name="Gilmore M.S."/>
            <person name="Lebreton F."/>
            <person name="Walker B."/>
            <person name="Young S.K."/>
            <person name="Zeng Q."/>
            <person name="Gargeya S."/>
            <person name="Fitzgerald M."/>
            <person name="Haas B."/>
            <person name="Abouelleil A."/>
            <person name="Alvarado L."/>
            <person name="Arachchi H.M."/>
            <person name="Berlin A.M."/>
            <person name="Chapman S.B."/>
            <person name="Dewar J."/>
            <person name="Goldberg J."/>
            <person name="Griggs A."/>
            <person name="Gujja S."/>
            <person name="Hansen M."/>
            <person name="Howarth C."/>
            <person name="Imamovic A."/>
            <person name="Larimer J."/>
            <person name="McCowan C."/>
            <person name="Murphy C."/>
            <person name="Neiman D."/>
            <person name="Pearson M."/>
            <person name="Priest M."/>
            <person name="Roberts A."/>
            <person name="Saif S."/>
            <person name="Shea T."/>
            <person name="Sisk P."/>
            <person name="Sykes S."/>
            <person name="Wortman J."/>
            <person name="Nusbaum C."/>
            <person name="Birren B."/>
        </authorList>
    </citation>
    <scope>NUCLEOTIDE SEQUENCE [LARGE SCALE GENOMIC DNA]</scope>
    <source>
        <strain evidence="1 2">ATCC BAA-412</strain>
    </source>
</reference>
<protein>
    <submittedName>
        <fullName evidence="1">Uncharacterized protein</fullName>
    </submittedName>
</protein>
<dbReference type="HOGENOM" id="CLU_029872_1_1_9"/>
<accession>R3WUQ2</accession>
<dbReference type="PATRIC" id="fig|1158610.3.peg.1371"/>
<comment type="caution">
    <text evidence="1">The sequence shown here is derived from an EMBL/GenBank/DDBJ whole genome shotgun (WGS) entry which is preliminary data.</text>
</comment>
<evidence type="ECO:0000313" key="2">
    <source>
        <dbReference type="Proteomes" id="UP000013785"/>
    </source>
</evidence>
<dbReference type="EMBL" id="AJAT01000012">
    <property type="protein sequence ID" value="EOL45500.1"/>
    <property type="molecule type" value="Genomic_DNA"/>
</dbReference>
<organism evidence="1 2">
    <name type="scientific">Enterococcus phoeniculicola ATCC BAA-412</name>
    <dbReference type="NCBI Taxonomy" id="1158610"/>
    <lineage>
        <taxon>Bacteria</taxon>
        <taxon>Bacillati</taxon>
        <taxon>Bacillota</taxon>
        <taxon>Bacilli</taxon>
        <taxon>Lactobacillales</taxon>
        <taxon>Enterococcaceae</taxon>
        <taxon>Enterococcus</taxon>
    </lineage>
</organism>